<evidence type="ECO:0000313" key="2">
    <source>
        <dbReference type="Proteomes" id="UP001295420"/>
    </source>
</evidence>
<evidence type="ECO:0008006" key="3">
    <source>
        <dbReference type="Google" id="ProtNLM"/>
    </source>
</evidence>
<comment type="caution">
    <text evidence="1">The sequence shown here is derived from an EMBL/GenBank/DDBJ whole genome shotgun (WGS) entry which is preliminary data.</text>
</comment>
<dbReference type="AlphaFoldDB" id="A0AAU9QB31"/>
<dbReference type="EMBL" id="CAKMTQ010000035">
    <property type="protein sequence ID" value="CAH1536775.1"/>
    <property type="molecule type" value="Genomic_DNA"/>
</dbReference>
<dbReference type="Proteomes" id="UP001295420">
    <property type="component" value="Unassembled WGS sequence"/>
</dbReference>
<evidence type="ECO:0000313" key="1">
    <source>
        <dbReference type="EMBL" id="CAH1536775.1"/>
    </source>
</evidence>
<protein>
    <recommendedName>
        <fullName evidence="3">Transposase</fullName>
    </recommendedName>
</protein>
<proteinExistence type="predicted"/>
<sequence>MNNAFNLSFIFTQLTIEKRVEKKELKSFRIMWAFGLSHERFT</sequence>
<reference evidence="1" key="1">
    <citation type="submission" date="2022-01" db="EMBL/GenBank/DDBJ databases">
        <authorList>
            <person name="Lagorce A."/>
        </authorList>
    </citation>
    <scope>NUCLEOTIDE SEQUENCE</scope>
    <source>
        <strain evidence="1">Th15_F1_D04</strain>
    </source>
</reference>
<gene>
    <name evidence="1" type="ORF">THF1D04_400009</name>
</gene>
<organism evidence="1 2">
    <name type="scientific">Vibrio owensii</name>
    <dbReference type="NCBI Taxonomy" id="696485"/>
    <lineage>
        <taxon>Bacteria</taxon>
        <taxon>Pseudomonadati</taxon>
        <taxon>Pseudomonadota</taxon>
        <taxon>Gammaproteobacteria</taxon>
        <taxon>Vibrionales</taxon>
        <taxon>Vibrionaceae</taxon>
        <taxon>Vibrio</taxon>
    </lineage>
</organism>
<name>A0AAU9QB31_9VIBR</name>
<accession>A0AAU9QB31</accession>